<proteinExistence type="predicted"/>
<feature type="region of interest" description="Disordered" evidence="1">
    <location>
        <begin position="539"/>
        <end position="574"/>
    </location>
</feature>
<dbReference type="InterPro" id="IPR043128">
    <property type="entry name" value="Rev_trsase/Diguanyl_cyclase"/>
</dbReference>
<evidence type="ECO:0000313" key="2">
    <source>
        <dbReference type="EMBL" id="CAE7234917.1"/>
    </source>
</evidence>
<protein>
    <submittedName>
        <fullName evidence="2">Pol protein</fullName>
    </submittedName>
</protein>
<dbReference type="Proteomes" id="UP000601435">
    <property type="component" value="Unassembled WGS sequence"/>
</dbReference>
<organism evidence="2 3">
    <name type="scientific">Symbiodinium necroappetens</name>
    <dbReference type="NCBI Taxonomy" id="1628268"/>
    <lineage>
        <taxon>Eukaryota</taxon>
        <taxon>Sar</taxon>
        <taxon>Alveolata</taxon>
        <taxon>Dinophyceae</taxon>
        <taxon>Suessiales</taxon>
        <taxon>Symbiodiniaceae</taxon>
        <taxon>Symbiodinium</taxon>
    </lineage>
</organism>
<dbReference type="PANTHER" id="PTHR24559">
    <property type="entry name" value="TRANSPOSON TY3-I GAG-POL POLYPROTEIN"/>
    <property type="match status" value="1"/>
</dbReference>
<dbReference type="PANTHER" id="PTHR24559:SF444">
    <property type="entry name" value="REVERSE TRANSCRIPTASE DOMAIN-CONTAINING PROTEIN"/>
    <property type="match status" value="1"/>
</dbReference>
<feature type="compositionally biased region" description="Polar residues" evidence="1">
    <location>
        <begin position="733"/>
        <end position="754"/>
    </location>
</feature>
<dbReference type="Gene3D" id="3.10.10.10">
    <property type="entry name" value="HIV Type 1 Reverse Transcriptase, subunit A, domain 1"/>
    <property type="match status" value="1"/>
</dbReference>
<dbReference type="EMBL" id="CAJNJA010008296">
    <property type="protein sequence ID" value="CAE7234917.1"/>
    <property type="molecule type" value="Genomic_DNA"/>
</dbReference>
<reference evidence="2" key="1">
    <citation type="submission" date="2021-02" db="EMBL/GenBank/DDBJ databases">
        <authorList>
            <person name="Dougan E. K."/>
            <person name="Rhodes N."/>
            <person name="Thang M."/>
            <person name="Chan C."/>
        </authorList>
    </citation>
    <scope>NUCLEOTIDE SEQUENCE</scope>
</reference>
<dbReference type="InterPro" id="IPR043502">
    <property type="entry name" value="DNA/RNA_pol_sf"/>
</dbReference>
<dbReference type="InterPro" id="IPR053134">
    <property type="entry name" value="RNA-dir_DNA_polymerase"/>
</dbReference>
<accession>A0A812KRW8</accession>
<dbReference type="OrthoDB" id="441321at2759"/>
<evidence type="ECO:0000313" key="3">
    <source>
        <dbReference type="Proteomes" id="UP000601435"/>
    </source>
</evidence>
<comment type="caution">
    <text evidence="2">The sequence shown here is derived from an EMBL/GenBank/DDBJ whole genome shotgun (WGS) entry which is preliminary data.</text>
</comment>
<feature type="compositionally biased region" description="Basic residues" evidence="1">
    <location>
        <begin position="666"/>
        <end position="675"/>
    </location>
</feature>
<feature type="region of interest" description="Disordered" evidence="1">
    <location>
        <begin position="642"/>
        <end position="757"/>
    </location>
</feature>
<feature type="compositionally biased region" description="Basic and acidic residues" evidence="1">
    <location>
        <begin position="676"/>
        <end position="692"/>
    </location>
</feature>
<keyword evidence="3" id="KW-1185">Reference proteome</keyword>
<sequence>MLEFGALCTRVRWSPGSLPAETVSKKSLFREVSMGPNGTLRYADLSAVEHGGYSLGASPMVVPQEVIDPDADGSEPVLDQDSTLAGAWACPVSKAAAAKWRSLAQKRQFTEVHMPDGCFVPMEGQPPGNVRRSADYATKCAEGMKLPPPGSQVTEEHRAEYPDLRDEEIRAIGRVIFEKSEALWIKDTPQTMVRGFLHDMVTKGEPVSQAPLIRGGEHAEWLEAEIAKAYRRGHYVSGESNWGSPAFRVYPSASRKPRMVIDCRRVNQVTVRATFVMPDSVSVKRASAGKKWYSTGDGVSGFNQIENSLFAHRVLAVVSLSGKHLPRSLGFGPTNGPEDFSRFGFRTFRRKLFKTWFLLIDDVLVVAGPLTPLPAADSAVLPAAASEGMQSGEKRVTDRGPLVVDKMMAGCIGYVVKAGEMSWPPHLHFFSFMKVEDFYVDMQWDVSASRLYKDSWGLRRIATKTKAETEEVLFVGTSRSPEARELEVETQPLDIMDVASPASTPIRKLSSADSEVTGLCVDPQMQKQLRKSKMAAISAAKGKGKGKAAKLKSPGNRKPGAARGRAGGADDEDGGEPILMMVLAIVCNMPLDFKQEYEAVEFSNDAGFGIIPGTGSGIHVDGGNATEAKELLKNLERLQLQQDEMITPPPRDDVDDDVEAKEPPSKRAKLRKKRSKETVRAEDDGLGKEKATPETQKPKPSKRKPLRSPPLSGGATSSGHEPVQDQGEDAQPSFPSDSLPTPFKSTQKQLTPQETPRKSLLCSFEQVSDPPAGVHVLSLAPAPEMASESDDEMLQHALKNMVEVSSAEENWQPTDDVYGTPLKAATTLAKLSKAEEAKLEAILRRLCKADKKGNYQEGFLQKVNHTYRQNRSNEFKVRSGFYTDQMMADELKFTISISRDIAMLFASSHHPSTTDCYLRKDKYQKKLIWYWCDIAYEGTQANRDEEELLRDTTISDGARVSDVAFGLGGSLPDLNSEDDNDNDGDDDEDEDEEEDEEADEPKAKLGKRKSKESLPDDVEEDMDGVPGLLNEDLESFQKLITDLGAKHDELADMKSNYDCEEPVDGAKLTKLINTANKKASRITMEENKIKKSGSQTLLPSLKGSESEKVPHELLAELANAVVSEVNESFGEEASTKLQSSSLLRKMSHGFTVGHAAQKTREALDAMPENQAPLEVTEVDIGLGEPFPCILFSSYLRALGEHNKLSILTRDVNLQSFWDKMQPLLPRHPIFQLPAEARARTIPLYLIGDEGRGWKKSAVFVLGSESLLGTGCDAEDQDTATQDMKMNFRGNTMVTRQLFACMPKNLYLNDDRPLHKLVDIWAEDFAKLFYHGLDIRCGHSIETWRMVLRDFGLTGCSAKGLDRNLAHLYGEMKAFAADRDLYLHMNALTKRMLGISSAADYPTGQWFKGADTTFVLKFLVFKFENVLPNAENDLPFLQTVLECLKASDGFLSSLYKAGLFLQRRRLVKIVRLGLEMVSAYTRCAALALSRSLARFKLTPKYHMLMHVIYQLQLDRDAHRTPLNPLAYSCQMPEDFINRIATLARSVSPRYVPARSLYLYKVALAKAWA</sequence>
<feature type="region of interest" description="Disordered" evidence="1">
    <location>
        <begin position="967"/>
        <end position="1028"/>
    </location>
</feature>
<dbReference type="SUPFAM" id="SSF56672">
    <property type="entry name" value="DNA/RNA polymerases"/>
    <property type="match status" value="1"/>
</dbReference>
<evidence type="ECO:0000256" key="1">
    <source>
        <dbReference type="SAM" id="MobiDB-lite"/>
    </source>
</evidence>
<name>A0A812KRW8_9DINO</name>
<dbReference type="Gene3D" id="3.30.70.270">
    <property type="match status" value="1"/>
</dbReference>
<gene>
    <name evidence="2" type="primary">pol</name>
    <name evidence="2" type="ORF">SNEC2469_LOCUS3866</name>
</gene>
<feature type="compositionally biased region" description="Acidic residues" evidence="1">
    <location>
        <begin position="975"/>
        <end position="999"/>
    </location>
</feature>